<sequence>MNSRERVLVALKHKEPDHVPFDLGGTVTSGIHYTAYRNLLNYLGYEDREVKIVEIIQQLADVHEDILKKLKVDVRPIYGGLPSNWSLKIKDEEKIYNFY</sequence>
<gene>
    <name evidence="1" type="ORF">S03H2_10893</name>
</gene>
<dbReference type="Gene3D" id="3.20.20.210">
    <property type="match status" value="1"/>
</dbReference>
<evidence type="ECO:0008006" key="2">
    <source>
        <dbReference type="Google" id="ProtNLM"/>
    </source>
</evidence>
<dbReference type="InterPro" id="IPR038071">
    <property type="entry name" value="UROD/MetE-like_sf"/>
</dbReference>
<protein>
    <recommendedName>
        <fullName evidence="2">Methyltransferase</fullName>
    </recommendedName>
</protein>
<proteinExistence type="predicted"/>
<comment type="caution">
    <text evidence="1">The sequence shown here is derived from an EMBL/GenBank/DDBJ whole genome shotgun (WGS) entry which is preliminary data.</text>
</comment>
<evidence type="ECO:0000313" key="1">
    <source>
        <dbReference type="EMBL" id="GAH38412.1"/>
    </source>
</evidence>
<accession>X1F0J6</accession>
<name>X1F0J6_9ZZZZ</name>
<dbReference type="AlphaFoldDB" id="X1F0J6"/>
<organism evidence="1">
    <name type="scientific">marine sediment metagenome</name>
    <dbReference type="NCBI Taxonomy" id="412755"/>
    <lineage>
        <taxon>unclassified sequences</taxon>
        <taxon>metagenomes</taxon>
        <taxon>ecological metagenomes</taxon>
    </lineage>
</organism>
<reference evidence="1" key="1">
    <citation type="journal article" date="2014" name="Front. Microbiol.">
        <title>High frequency of phylogenetically diverse reductive dehalogenase-homologous genes in deep subseafloor sedimentary metagenomes.</title>
        <authorList>
            <person name="Kawai M."/>
            <person name="Futagami T."/>
            <person name="Toyoda A."/>
            <person name="Takaki Y."/>
            <person name="Nishi S."/>
            <person name="Hori S."/>
            <person name="Arai W."/>
            <person name="Tsubouchi T."/>
            <person name="Morono Y."/>
            <person name="Uchiyama I."/>
            <person name="Ito T."/>
            <person name="Fujiyama A."/>
            <person name="Inagaki F."/>
            <person name="Takami H."/>
        </authorList>
    </citation>
    <scope>NUCLEOTIDE SEQUENCE</scope>
    <source>
        <strain evidence="1">Expedition CK06-06</strain>
    </source>
</reference>
<dbReference type="EMBL" id="BARU01005578">
    <property type="protein sequence ID" value="GAH38412.1"/>
    <property type="molecule type" value="Genomic_DNA"/>
</dbReference>